<evidence type="ECO:0000313" key="1">
    <source>
        <dbReference type="EMBL" id="ADN34817.1"/>
    </source>
</evidence>
<keyword evidence="2" id="KW-1185">Reference proteome</keyword>
<evidence type="ECO:0000313" key="2">
    <source>
        <dbReference type="Proteomes" id="UP000006565"/>
    </source>
</evidence>
<accession>E1RDD3</accession>
<dbReference type="EMBL" id="CP002117">
    <property type="protein sequence ID" value="ADN34817.1"/>
    <property type="molecule type" value="Genomic_DNA"/>
</dbReference>
<dbReference type="STRING" id="679926.Mpet_0036"/>
<dbReference type="eggNOG" id="arCOG06904">
    <property type="taxonomic scope" value="Archaea"/>
</dbReference>
<dbReference type="RefSeq" id="WP_013327996.1">
    <property type="nucleotide sequence ID" value="NC_014507.1"/>
</dbReference>
<dbReference type="AlphaFoldDB" id="E1RDD3"/>
<protein>
    <submittedName>
        <fullName evidence="1">Uncharacterized protein</fullName>
    </submittedName>
</protein>
<dbReference type="KEGG" id="mpi:Mpet_0036"/>
<sequence length="167" mass="17778">MTDFIETSNSRSAVRELAQPIADITTFSAIIQSVIDENPFGCTEYSGNGATVPGVARNREHYIAKVVFEDTAGEKIGTLSVKCPSISAMESAAGAIVADADLAVAVGGDPVRDEANDTWSCQLKCHDANSDIYYVTFTRTKVRISGYEDDSVLSTVETWADSVAALA</sequence>
<gene>
    <name evidence="1" type="ordered locus">Mpet_0036</name>
</gene>
<dbReference type="OrthoDB" id="117414at2157"/>
<reference evidence="1 2" key="1">
    <citation type="journal article" date="2010" name="Stand. Genomic Sci.">
        <title>Complete genome sequence of Methanoplanus petrolearius type strain (SEBR 4847).</title>
        <authorList>
            <person name="Brambilla E."/>
            <person name="Djao O.D."/>
            <person name="Daligault H."/>
            <person name="Lapidus A."/>
            <person name="Lucas S."/>
            <person name="Hammon N."/>
            <person name="Nolan M."/>
            <person name="Tice H."/>
            <person name="Cheng J.F."/>
            <person name="Han C."/>
            <person name="Tapia R."/>
            <person name="Goodwin L."/>
            <person name="Pitluck S."/>
            <person name="Liolios K."/>
            <person name="Ivanova N."/>
            <person name="Mavromatis K."/>
            <person name="Mikhailova N."/>
            <person name="Pati A."/>
            <person name="Chen A."/>
            <person name="Palaniappan K."/>
            <person name="Land M."/>
            <person name="Hauser L."/>
            <person name="Chang Y.J."/>
            <person name="Jeffries C.D."/>
            <person name="Rohde M."/>
            <person name="Spring S."/>
            <person name="Sikorski J."/>
            <person name="Goker M."/>
            <person name="Woyke T."/>
            <person name="Bristow J."/>
            <person name="Eisen J.A."/>
            <person name="Markowitz V."/>
            <person name="Hugenholtz P."/>
            <person name="Kyrpides N.C."/>
            <person name="Klenk H.P."/>
        </authorList>
    </citation>
    <scope>NUCLEOTIDE SEQUENCE [LARGE SCALE GENOMIC DNA]</scope>
    <source>
        <strain evidence="2">DSM 11571 / OCM 486 / SEBR 4847</strain>
    </source>
</reference>
<dbReference type="HOGENOM" id="CLU_111882_0_0_2"/>
<dbReference type="Proteomes" id="UP000006565">
    <property type="component" value="Chromosome"/>
</dbReference>
<proteinExistence type="predicted"/>
<organism evidence="1 2">
    <name type="scientific">Methanolacinia petrolearia (strain DSM 11571 / OCM 486 / SEBR 4847)</name>
    <name type="common">Methanoplanus petrolearius</name>
    <dbReference type="NCBI Taxonomy" id="679926"/>
    <lineage>
        <taxon>Archaea</taxon>
        <taxon>Methanobacteriati</taxon>
        <taxon>Methanobacteriota</taxon>
        <taxon>Stenosarchaea group</taxon>
        <taxon>Methanomicrobia</taxon>
        <taxon>Methanomicrobiales</taxon>
        <taxon>Methanomicrobiaceae</taxon>
        <taxon>Methanolacinia</taxon>
    </lineage>
</organism>
<dbReference type="GeneID" id="9742474"/>
<name>E1RDD3_METP4</name>